<comment type="caution">
    <text evidence="1">The sequence shown here is derived from an EMBL/GenBank/DDBJ whole genome shotgun (WGS) entry which is preliminary data.</text>
</comment>
<dbReference type="Proteomes" id="UP000828390">
    <property type="component" value="Unassembled WGS sequence"/>
</dbReference>
<evidence type="ECO:0000313" key="1">
    <source>
        <dbReference type="EMBL" id="KAH3893866.1"/>
    </source>
</evidence>
<organism evidence="1 2">
    <name type="scientific">Dreissena polymorpha</name>
    <name type="common">Zebra mussel</name>
    <name type="synonym">Mytilus polymorpha</name>
    <dbReference type="NCBI Taxonomy" id="45954"/>
    <lineage>
        <taxon>Eukaryota</taxon>
        <taxon>Metazoa</taxon>
        <taxon>Spiralia</taxon>
        <taxon>Lophotrochozoa</taxon>
        <taxon>Mollusca</taxon>
        <taxon>Bivalvia</taxon>
        <taxon>Autobranchia</taxon>
        <taxon>Heteroconchia</taxon>
        <taxon>Euheterodonta</taxon>
        <taxon>Imparidentia</taxon>
        <taxon>Neoheterodontei</taxon>
        <taxon>Myida</taxon>
        <taxon>Dreissenoidea</taxon>
        <taxon>Dreissenidae</taxon>
        <taxon>Dreissena</taxon>
    </lineage>
</organism>
<name>A0A9D4S6X5_DREPO</name>
<sequence>MSRYHKWYECPTRSCIFASLHRAVLPVLRLQVVDLYNELLWLIDLAHFPEDYEPPSSYSMLVSTSGTILSFIT</sequence>
<proteinExistence type="predicted"/>
<reference evidence="1" key="1">
    <citation type="journal article" date="2019" name="bioRxiv">
        <title>The Genome of the Zebra Mussel, Dreissena polymorpha: A Resource for Invasive Species Research.</title>
        <authorList>
            <person name="McCartney M.A."/>
            <person name="Auch B."/>
            <person name="Kono T."/>
            <person name="Mallez S."/>
            <person name="Zhang Y."/>
            <person name="Obille A."/>
            <person name="Becker A."/>
            <person name="Abrahante J.E."/>
            <person name="Garbe J."/>
            <person name="Badalamenti J.P."/>
            <person name="Herman A."/>
            <person name="Mangelson H."/>
            <person name="Liachko I."/>
            <person name="Sullivan S."/>
            <person name="Sone E.D."/>
            <person name="Koren S."/>
            <person name="Silverstein K.A.T."/>
            <person name="Beckman K.B."/>
            <person name="Gohl D.M."/>
        </authorList>
    </citation>
    <scope>NUCLEOTIDE SEQUENCE</scope>
    <source>
        <strain evidence="1">Duluth1</strain>
        <tissue evidence="1">Whole animal</tissue>
    </source>
</reference>
<dbReference type="EMBL" id="JAIWYP010000001">
    <property type="protein sequence ID" value="KAH3893866.1"/>
    <property type="molecule type" value="Genomic_DNA"/>
</dbReference>
<dbReference type="AlphaFoldDB" id="A0A9D4S6X5"/>
<gene>
    <name evidence="1" type="ORF">DPMN_018018</name>
</gene>
<protein>
    <submittedName>
        <fullName evidence="1">Uncharacterized protein</fullName>
    </submittedName>
</protein>
<reference evidence="1" key="2">
    <citation type="submission" date="2020-11" db="EMBL/GenBank/DDBJ databases">
        <authorList>
            <person name="McCartney M.A."/>
            <person name="Auch B."/>
            <person name="Kono T."/>
            <person name="Mallez S."/>
            <person name="Becker A."/>
            <person name="Gohl D.M."/>
            <person name="Silverstein K.A.T."/>
            <person name="Koren S."/>
            <person name="Bechman K.B."/>
            <person name="Herman A."/>
            <person name="Abrahante J.E."/>
            <person name="Garbe J."/>
        </authorList>
    </citation>
    <scope>NUCLEOTIDE SEQUENCE</scope>
    <source>
        <strain evidence="1">Duluth1</strain>
        <tissue evidence="1">Whole animal</tissue>
    </source>
</reference>
<keyword evidence="2" id="KW-1185">Reference proteome</keyword>
<accession>A0A9D4S6X5</accession>
<evidence type="ECO:0000313" key="2">
    <source>
        <dbReference type="Proteomes" id="UP000828390"/>
    </source>
</evidence>